<feature type="domain" description="OmpR/PhoB-type" evidence="9">
    <location>
        <begin position="125"/>
        <end position="224"/>
    </location>
</feature>
<dbReference type="AlphaFoldDB" id="A0A0N1JSJ7"/>
<organism evidence="10 11">
    <name type="scientific">Amantichitinum ursilacus</name>
    <dbReference type="NCBI Taxonomy" id="857265"/>
    <lineage>
        <taxon>Bacteria</taxon>
        <taxon>Pseudomonadati</taxon>
        <taxon>Pseudomonadota</taxon>
        <taxon>Betaproteobacteria</taxon>
        <taxon>Neisseriales</taxon>
        <taxon>Chitinibacteraceae</taxon>
        <taxon>Amantichitinum</taxon>
    </lineage>
</organism>
<dbReference type="Pfam" id="PF00072">
    <property type="entry name" value="Response_reg"/>
    <property type="match status" value="1"/>
</dbReference>
<sequence>MKPHVLLVEDEAGLAHVLGDYLQADGFDVTWRERGADALQWLSGNAADLMLLDLGLPDLPGMEICRRVRARSALPIIMLSGRSSEIDRVLGLETGADDFVGKPYSLREVAARVRTVLRRQRSFAPAEARAPEISFDDNACRVWIDGADAALTLIEYQLLRQMAQRPGFLMSRAQLMDGMYNDGRIVTERTIDSHIKKIRQKLTLAAPSMRYVHSVYGGGYRYEALPA</sequence>
<dbReference type="Pfam" id="PF00486">
    <property type="entry name" value="Trans_reg_C"/>
    <property type="match status" value="1"/>
</dbReference>
<evidence type="ECO:0000313" key="11">
    <source>
        <dbReference type="Proteomes" id="UP000037939"/>
    </source>
</evidence>
<dbReference type="RefSeq" id="WP_053937723.1">
    <property type="nucleotide sequence ID" value="NZ_LAQT01000008.1"/>
</dbReference>
<dbReference type="InterPro" id="IPR001789">
    <property type="entry name" value="Sig_transdc_resp-reg_receiver"/>
</dbReference>
<keyword evidence="1 6" id="KW-0597">Phosphoprotein</keyword>
<comment type="caution">
    <text evidence="10">The sequence shown here is derived from an EMBL/GenBank/DDBJ whole genome shotgun (WGS) entry which is preliminary data.</text>
</comment>
<evidence type="ECO:0000256" key="6">
    <source>
        <dbReference type="PROSITE-ProRule" id="PRU00169"/>
    </source>
</evidence>
<reference evidence="10 11" key="1">
    <citation type="submission" date="2015-07" db="EMBL/GenBank/DDBJ databases">
        <title>Draft genome sequence of the Amantichitinum ursilacus IGB-41, a new chitin-degrading bacterium.</title>
        <authorList>
            <person name="Kirstahler P."/>
            <person name="Guenther M."/>
            <person name="Grumaz C."/>
            <person name="Rupp S."/>
            <person name="Zibek S."/>
            <person name="Sohn K."/>
        </authorList>
    </citation>
    <scope>NUCLEOTIDE SEQUENCE [LARGE SCALE GENOMIC DNA]</scope>
    <source>
        <strain evidence="10 11">IGB-41</strain>
    </source>
</reference>
<dbReference type="EMBL" id="LAQT01000008">
    <property type="protein sequence ID" value="KPC52880.1"/>
    <property type="molecule type" value="Genomic_DNA"/>
</dbReference>
<evidence type="ECO:0000313" key="10">
    <source>
        <dbReference type="EMBL" id="KPC52880.1"/>
    </source>
</evidence>
<evidence type="ECO:0000256" key="1">
    <source>
        <dbReference type="ARBA" id="ARBA00022553"/>
    </source>
</evidence>
<keyword evidence="5" id="KW-0804">Transcription</keyword>
<dbReference type="PANTHER" id="PTHR48111">
    <property type="entry name" value="REGULATOR OF RPOS"/>
    <property type="match status" value="1"/>
</dbReference>
<feature type="domain" description="Response regulatory" evidence="8">
    <location>
        <begin position="4"/>
        <end position="117"/>
    </location>
</feature>
<evidence type="ECO:0000256" key="3">
    <source>
        <dbReference type="ARBA" id="ARBA00023015"/>
    </source>
</evidence>
<evidence type="ECO:0000256" key="2">
    <source>
        <dbReference type="ARBA" id="ARBA00023012"/>
    </source>
</evidence>
<accession>A0A0N1JSJ7</accession>
<dbReference type="GO" id="GO:0032993">
    <property type="term" value="C:protein-DNA complex"/>
    <property type="evidence" value="ECO:0007669"/>
    <property type="project" value="TreeGrafter"/>
</dbReference>
<name>A0A0N1JSJ7_9NEIS</name>
<proteinExistence type="predicted"/>
<feature type="DNA-binding region" description="OmpR/PhoB-type" evidence="7">
    <location>
        <begin position="125"/>
        <end position="224"/>
    </location>
</feature>
<dbReference type="InterPro" id="IPR039420">
    <property type="entry name" value="WalR-like"/>
</dbReference>
<dbReference type="GO" id="GO:0000976">
    <property type="term" value="F:transcription cis-regulatory region binding"/>
    <property type="evidence" value="ECO:0007669"/>
    <property type="project" value="TreeGrafter"/>
</dbReference>
<dbReference type="OrthoDB" id="5295288at2"/>
<dbReference type="STRING" id="857265.WG78_10335"/>
<dbReference type="InterPro" id="IPR011006">
    <property type="entry name" value="CheY-like_superfamily"/>
</dbReference>
<dbReference type="GO" id="GO:0006355">
    <property type="term" value="P:regulation of DNA-templated transcription"/>
    <property type="evidence" value="ECO:0007669"/>
    <property type="project" value="InterPro"/>
</dbReference>
<evidence type="ECO:0000256" key="4">
    <source>
        <dbReference type="ARBA" id="ARBA00023125"/>
    </source>
</evidence>
<evidence type="ECO:0000259" key="9">
    <source>
        <dbReference type="PROSITE" id="PS51755"/>
    </source>
</evidence>
<feature type="modified residue" description="4-aspartylphosphate" evidence="6">
    <location>
        <position position="53"/>
    </location>
</feature>
<evidence type="ECO:0000259" key="8">
    <source>
        <dbReference type="PROSITE" id="PS50110"/>
    </source>
</evidence>
<dbReference type="InterPro" id="IPR001867">
    <property type="entry name" value="OmpR/PhoB-type_DNA-bd"/>
</dbReference>
<dbReference type="GO" id="GO:0005829">
    <property type="term" value="C:cytosol"/>
    <property type="evidence" value="ECO:0007669"/>
    <property type="project" value="TreeGrafter"/>
</dbReference>
<dbReference type="PROSITE" id="PS51755">
    <property type="entry name" value="OMPR_PHOB"/>
    <property type="match status" value="1"/>
</dbReference>
<dbReference type="SMART" id="SM00448">
    <property type="entry name" value="REC"/>
    <property type="match status" value="1"/>
</dbReference>
<keyword evidence="3" id="KW-0805">Transcription regulation</keyword>
<evidence type="ECO:0000256" key="7">
    <source>
        <dbReference type="PROSITE-ProRule" id="PRU01091"/>
    </source>
</evidence>
<dbReference type="PANTHER" id="PTHR48111:SF4">
    <property type="entry name" value="DNA-BINDING DUAL TRANSCRIPTIONAL REGULATOR OMPR"/>
    <property type="match status" value="1"/>
</dbReference>
<dbReference type="Gene3D" id="1.10.10.10">
    <property type="entry name" value="Winged helix-like DNA-binding domain superfamily/Winged helix DNA-binding domain"/>
    <property type="match status" value="1"/>
</dbReference>
<dbReference type="InterPro" id="IPR036388">
    <property type="entry name" value="WH-like_DNA-bd_sf"/>
</dbReference>
<keyword evidence="2" id="KW-0902">Two-component regulatory system</keyword>
<protein>
    <submittedName>
        <fullName evidence="10">Transcriptional regulatory protein BaeR</fullName>
    </submittedName>
</protein>
<keyword evidence="4 7" id="KW-0238">DNA-binding</keyword>
<dbReference type="Gene3D" id="6.10.250.690">
    <property type="match status" value="1"/>
</dbReference>
<keyword evidence="11" id="KW-1185">Reference proteome</keyword>
<dbReference type="GO" id="GO:0000156">
    <property type="term" value="F:phosphorelay response regulator activity"/>
    <property type="evidence" value="ECO:0007669"/>
    <property type="project" value="TreeGrafter"/>
</dbReference>
<dbReference type="PROSITE" id="PS50110">
    <property type="entry name" value="RESPONSE_REGULATORY"/>
    <property type="match status" value="1"/>
</dbReference>
<dbReference type="Proteomes" id="UP000037939">
    <property type="component" value="Unassembled WGS sequence"/>
</dbReference>
<dbReference type="SMART" id="SM00862">
    <property type="entry name" value="Trans_reg_C"/>
    <property type="match status" value="1"/>
</dbReference>
<dbReference type="SUPFAM" id="SSF52172">
    <property type="entry name" value="CheY-like"/>
    <property type="match status" value="1"/>
</dbReference>
<evidence type="ECO:0000256" key="5">
    <source>
        <dbReference type="ARBA" id="ARBA00023163"/>
    </source>
</evidence>
<dbReference type="Gene3D" id="3.40.50.2300">
    <property type="match status" value="1"/>
</dbReference>
<gene>
    <name evidence="10" type="primary">baeR_2</name>
    <name evidence="10" type="ORF">WG78_10335</name>
</gene>
<dbReference type="CDD" id="cd00383">
    <property type="entry name" value="trans_reg_C"/>
    <property type="match status" value="1"/>
</dbReference>